<sequence length="238" mass="26424">MAYLRDPGQADPAAPVVAAPLADQVFALLRGWIINGELLPGDRLRIRDLADRVGTSVMPVREAVRRLVESGLAVHEPYKGATVRELDVTELEHAYDVRILLEGECARLGTRAAPLVVADRMQEHWELLEQAARNDDVTEALHQDELLLGALYEASGNTVLVDLIRGLWDRCRPYKVVWASKASEKGNVSLWHYKPDLIEAVRNRDSDAAADIVRTSYQKAKTAIREALARTKSSVGRV</sequence>
<feature type="domain" description="HTH gntR-type" evidence="4">
    <location>
        <begin position="19"/>
        <end position="86"/>
    </location>
</feature>
<dbReference type="InterPro" id="IPR036388">
    <property type="entry name" value="WH-like_DNA-bd_sf"/>
</dbReference>
<dbReference type="Pfam" id="PF00392">
    <property type="entry name" value="GntR"/>
    <property type="match status" value="1"/>
</dbReference>
<reference evidence="5" key="1">
    <citation type="submission" date="2018-05" db="EMBL/GenBank/DDBJ databases">
        <authorList>
            <person name="Lanie J.A."/>
            <person name="Ng W.-L."/>
            <person name="Kazmierczak K.M."/>
            <person name="Andrzejewski T.M."/>
            <person name="Davidsen T.M."/>
            <person name="Wayne K.J."/>
            <person name="Tettelin H."/>
            <person name="Glass J.I."/>
            <person name="Rusch D."/>
            <person name="Podicherti R."/>
            <person name="Tsui H.-C.T."/>
            <person name="Winkler M.E."/>
        </authorList>
    </citation>
    <scope>NUCLEOTIDE SEQUENCE</scope>
    <source>
        <strain evidence="5">ZC4RG45</strain>
    </source>
</reference>
<dbReference type="InterPro" id="IPR000524">
    <property type="entry name" value="Tscrpt_reg_HTH_GntR"/>
</dbReference>
<evidence type="ECO:0000259" key="4">
    <source>
        <dbReference type="PROSITE" id="PS50949"/>
    </source>
</evidence>
<dbReference type="InterPro" id="IPR036390">
    <property type="entry name" value="WH_DNA-bd_sf"/>
</dbReference>
<proteinExistence type="predicted"/>
<dbReference type="Gene3D" id="1.20.120.530">
    <property type="entry name" value="GntR ligand-binding domain-like"/>
    <property type="match status" value="1"/>
</dbReference>
<dbReference type="PROSITE" id="PS50949">
    <property type="entry name" value="HTH_GNTR"/>
    <property type="match status" value="1"/>
</dbReference>
<dbReference type="Pfam" id="PF07729">
    <property type="entry name" value="FCD"/>
    <property type="match status" value="1"/>
</dbReference>
<keyword evidence="2" id="KW-0238">DNA-binding</keyword>
<keyword evidence="1" id="KW-0805">Transcription regulation</keyword>
<name>A0A2W4ITF9_9PSEU</name>
<dbReference type="Gene3D" id="1.10.10.10">
    <property type="entry name" value="Winged helix-like DNA-binding domain superfamily/Winged helix DNA-binding domain"/>
    <property type="match status" value="1"/>
</dbReference>
<keyword evidence="3" id="KW-0804">Transcription</keyword>
<dbReference type="EMBL" id="QGUI01001031">
    <property type="protein sequence ID" value="PZM88935.1"/>
    <property type="molecule type" value="Genomic_DNA"/>
</dbReference>
<evidence type="ECO:0000313" key="5">
    <source>
        <dbReference type="EMBL" id="PZM88935.1"/>
    </source>
</evidence>
<evidence type="ECO:0000256" key="1">
    <source>
        <dbReference type="ARBA" id="ARBA00023015"/>
    </source>
</evidence>
<evidence type="ECO:0000256" key="2">
    <source>
        <dbReference type="ARBA" id="ARBA00023125"/>
    </source>
</evidence>
<dbReference type="GO" id="GO:0003677">
    <property type="term" value="F:DNA binding"/>
    <property type="evidence" value="ECO:0007669"/>
    <property type="project" value="UniProtKB-KW"/>
</dbReference>
<accession>A0A2W4ITF9</accession>
<dbReference type="GO" id="GO:0003700">
    <property type="term" value="F:DNA-binding transcription factor activity"/>
    <property type="evidence" value="ECO:0007669"/>
    <property type="project" value="InterPro"/>
</dbReference>
<dbReference type="SUPFAM" id="SSF48008">
    <property type="entry name" value="GntR ligand-binding domain-like"/>
    <property type="match status" value="1"/>
</dbReference>
<dbReference type="CDD" id="cd07377">
    <property type="entry name" value="WHTH_GntR"/>
    <property type="match status" value="1"/>
</dbReference>
<dbReference type="InterPro" id="IPR008920">
    <property type="entry name" value="TF_FadR/GntR_C"/>
</dbReference>
<dbReference type="AlphaFoldDB" id="A0A2W4ITF9"/>
<dbReference type="STRING" id="1111738.GCA_000427905_03514"/>
<dbReference type="SUPFAM" id="SSF46785">
    <property type="entry name" value="Winged helix' DNA-binding domain"/>
    <property type="match status" value="1"/>
</dbReference>
<dbReference type="SMART" id="SM00895">
    <property type="entry name" value="FCD"/>
    <property type="match status" value="1"/>
</dbReference>
<dbReference type="PANTHER" id="PTHR43537">
    <property type="entry name" value="TRANSCRIPTIONAL REGULATOR, GNTR FAMILY"/>
    <property type="match status" value="1"/>
</dbReference>
<organism evidence="5">
    <name type="scientific">Thermocrispum agreste</name>
    <dbReference type="NCBI Taxonomy" id="37925"/>
    <lineage>
        <taxon>Bacteria</taxon>
        <taxon>Bacillati</taxon>
        <taxon>Actinomycetota</taxon>
        <taxon>Actinomycetes</taxon>
        <taxon>Pseudonocardiales</taxon>
        <taxon>Pseudonocardiaceae</taxon>
        <taxon>Thermocrispum</taxon>
    </lineage>
</organism>
<protein>
    <submittedName>
        <fullName evidence="5">GntR family transcriptional regulator</fullName>
    </submittedName>
</protein>
<dbReference type="SMART" id="SM00345">
    <property type="entry name" value="HTH_GNTR"/>
    <property type="match status" value="1"/>
</dbReference>
<dbReference type="PANTHER" id="PTHR43537:SF5">
    <property type="entry name" value="UXU OPERON TRANSCRIPTIONAL REGULATOR"/>
    <property type="match status" value="1"/>
</dbReference>
<dbReference type="InterPro" id="IPR011711">
    <property type="entry name" value="GntR_C"/>
</dbReference>
<gene>
    <name evidence="5" type="ORF">DIU77_19760</name>
</gene>
<comment type="caution">
    <text evidence="5">The sequence shown here is derived from an EMBL/GenBank/DDBJ whole genome shotgun (WGS) entry which is preliminary data.</text>
</comment>
<evidence type="ECO:0000256" key="3">
    <source>
        <dbReference type="ARBA" id="ARBA00023163"/>
    </source>
</evidence>